<evidence type="ECO:0000313" key="3">
    <source>
        <dbReference type="Proteomes" id="UP000289691"/>
    </source>
</evidence>
<dbReference type="InterPro" id="IPR050229">
    <property type="entry name" value="GlpE_sulfurtransferase"/>
</dbReference>
<dbReference type="PANTHER" id="PTHR43031">
    <property type="entry name" value="FAD-DEPENDENT OXIDOREDUCTASE"/>
    <property type="match status" value="1"/>
</dbReference>
<name>A0A498KSU9_9EURY</name>
<organism evidence="2 3">
    <name type="scientific">Halorientalis pallida</name>
    <dbReference type="NCBI Taxonomy" id="2479928"/>
    <lineage>
        <taxon>Archaea</taxon>
        <taxon>Methanobacteriati</taxon>
        <taxon>Methanobacteriota</taxon>
        <taxon>Stenosarchaea group</taxon>
        <taxon>Halobacteria</taxon>
        <taxon>Halobacteriales</taxon>
        <taxon>Haloarculaceae</taxon>
        <taxon>Halorientalis</taxon>
    </lineage>
</organism>
<dbReference type="RefSeq" id="WP_129070333.1">
    <property type="nucleotide sequence ID" value="NZ_RDFA01000007.1"/>
</dbReference>
<dbReference type="SMART" id="SM00450">
    <property type="entry name" value="RHOD"/>
    <property type="match status" value="1"/>
</dbReference>
<gene>
    <name evidence="2" type="ORF">EAF64_17825</name>
</gene>
<comment type="caution">
    <text evidence="2">The sequence shown here is derived from an EMBL/GenBank/DDBJ whole genome shotgun (WGS) entry which is preliminary data.</text>
</comment>
<dbReference type="CDD" id="cd00158">
    <property type="entry name" value="RHOD"/>
    <property type="match status" value="1"/>
</dbReference>
<dbReference type="PANTHER" id="PTHR43031:SF1">
    <property type="entry name" value="PYRIDINE NUCLEOTIDE-DISULPHIDE OXIDOREDUCTASE"/>
    <property type="match status" value="1"/>
</dbReference>
<dbReference type="EMBL" id="RDFA01000007">
    <property type="protein sequence ID" value="RXK47000.1"/>
    <property type="molecule type" value="Genomic_DNA"/>
</dbReference>
<dbReference type="Pfam" id="PF00581">
    <property type="entry name" value="Rhodanese"/>
    <property type="match status" value="1"/>
</dbReference>
<dbReference type="OrthoDB" id="3168at2157"/>
<dbReference type="InterPro" id="IPR036873">
    <property type="entry name" value="Rhodanese-like_dom_sf"/>
</dbReference>
<dbReference type="PROSITE" id="PS50206">
    <property type="entry name" value="RHODANESE_3"/>
    <property type="match status" value="1"/>
</dbReference>
<proteinExistence type="predicted"/>
<evidence type="ECO:0000259" key="1">
    <source>
        <dbReference type="PROSITE" id="PS50206"/>
    </source>
</evidence>
<dbReference type="AlphaFoldDB" id="A0A498KSU9"/>
<evidence type="ECO:0000313" key="2">
    <source>
        <dbReference type="EMBL" id="RXK47000.1"/>
    </source>
</evidence>
<keyword evidence="3" id="KW-1185">Reference proteome</keyword>
<dbReference type="Gene3D" id="3.40.250.10">
    <property type="entry name" value="Rhodanese-like domain"/>
    <property type="match status" value="1"/>
</dbReference>
<feature type="domain" description="Rhodanese" evidence="1">
    <location>
        <begin position="14"/>
        <end position="110"/>
    </location>
</feature>
<dbReference type="Proteomes" id="UP000289691">
    <property type="component" value="Unassembled WGS sequence"/>
</dbReference>
<protein>
    <submittedName>
        <fullName evidence="2">Rhodanese-like domain-containing protein</fullName>
    </submittedName>
</protein>
<accession>A0A498KSU9</accession>
<dbReference type="SUPFAM" id="SSF52821">
    <property type="entry name" value="Rhodanese/Cell cycle control phosphatase"/>
    <property type="match status" value="1"/>
</dbReference>
<reference evidence="2 3" key="1">
    <citation type="submission" date="2019-01" db="EMBL/GenBank/DDBJ databases">
        <title>Halorientalis sp. F13-25 a new haloarchaeum isolated from hypersaline water.</title>
        <authorList>
            <person name="Ana D.-V."/>
            <person name="Cristina S.-P."/>
            <person name="Antonio V."/>
        </authorList>
    </citation>
    <scope>NUCLEOTIDE SEQUENCE [LARGE SCALE GENOMIC DNA]</scope>
    <source>
        <strain evidence="2 3">F13-25</strain>
    </source>
</reference>
<sequence length="123" mass="13726">MSSIGPGRLDERRADDDVFVLDIRPDSEYQGDHIRGSYNAPVYHDLRDGAVDALDPHLDTLPEQAEIVTVCKAGIVARTATDYLESEGYDATTLTGGYAGWRQYERNTVLYRLAALVRRLAPR</sequence>
<dbReference type="InterPro" id="IPR001763">
    <property type="entry name" value="Rhodanese-like_dom"/>
</dbReference>